<reference evidence="2 3" key="1">
    <citation type="submission" date="2023-08" db="EMBL/GenBank/DDBJ databases">
        <authorList>
            <person name="Maltman C."/>
        </authorList>
    </citation>
    <scope>NUCLEOTIDE SEQUENCE [LARGE SCALE GENOMIC DNA]</scope>
    <source>
        <strain evidence="2 3">ES2</strain>
    </source>
</reference>
<evidence type="ECO:0000313" key="3">
    <source>
        <dbReference type="Proteomes" id="UP001260959"/>
    </source>
</evidence>
<evidence type="ECO:0000259" key="1">
    <source>
        <dbReference type="Pfam" id="PF23019"/>
    </source>
</evidence>
<gene>
    <name evidence="2" type="ORF">REB14_09410</name>
</gene>
<dbReference type="RefSeq" id="WP_079242925.1">
    <property type="nucleotide sequence ID" value="NZ_JAVIXS010000006.1"/>
</dbReference>
<accession>A0ABU1E3L7</accession>
<sequence>MKVMLKKLRTENAILYTIKFLLKIAFGYTVSPTLEFLSEDSVTIQVEGIRIKFKLCSHDKLLDLIEGKGHMKSIPSYDDYYYIPVIDENVSDFYECNNGHIQINYDIITLSFVLLSCYDELTSEARDEYDRFRYKDSLVCKYNLITIPIVDEYAFLIRKILKNEVQSFTPSLKPTVIVPTHDIDNLYRFDGFFTSIKTLAAEAIRERRPLQLCSSILNMLKTIVFKKEDQYLKGIEQLYKDSKKYGLRSVFFFMTAKPSQFDKGQVINQNVLNLMSKIADSDMLLGIHPGFNTFRDIAVMNDEIERLRNTSERDIIFARQHYLRFDRRVTFENLEKCGIKVDYTMGFADHEGFKCGTAHQFHPYNFEKDQPYNILVIPLIAMDATLTYYQKYSMDKAFEVLENLFKITKRVEGDFVILWHNDRVFRDQKWYKKVYLRFISQYSMKNRNLQ</sequence>
<evidence type="ECO:0000313" key="2">
    <source>
        <dbReference type="EMBL" id="MDR4952388.1"/>
    </source>
</evidence>
<proteinExistence type="predicted"/>
<keyword evidence="3" id="KW-1185">Reference proteome</keyword>
<organism evidence="2 3">
    <name type="scientific">Chryseobacterium metallicongregator</name>
    <dbReference type="NCBI Taxonomy" id="3073042"/>
    <lineage>
        <taxon>Bacteria</taxon>
        <taxon>Pseudomonadati</taxon>
        <taxon>Bacteroidota</taxon>
        <taxon>Flavobacteriia</taxon>
        <taxon>Flavobacteriales</taxon>
        <taxon>Weeksellaceae</taxon>
        <taxon>Chryseobacterium group</taxon>
        <taxon>Chryseobacterium</taxon>
    </lineage>
</organism>
<comment type="caution">
    <text evidence="2">The sequence shown here is derived from an EMBL/GenBank/DDBJ whole genome shotgun (WGS) entry which is preliminary data.</text>
</comment>
<dbReference type="CDD" id="cd10931">
    <property type="entry name" value="CE4_u7"/>
    <property type="match status" value="1"/>
</dbReference>
<dbReference type="InterPro" id="IPR011330">
    <property type="entry name" value="Glyco_hydro/deAcase_b/a-brl"/>
</dbReference>
<dbReference type="Proteomes" id="UP001260959">
    <property type="component" value="Unassembled WGS sequence"/>
</dbReference>
<name>A0ABU1E3L7_9FLAO</name>
<dbReference type="SUPFAM" id="SSF88713">
    <property type="entry name" value="Glycoside hydrolase/deacetylase"/>
    <property type="match status" value="1"/>
</dbReference>
<protein>
    <submittedName>
        <fullName evidence="2">Polysaccharide deacetylase family protein</fullName>
    </submittedName>
</protein>
<dbReference type="Gene3D" id="3.20.20.370">
    <property type="entry name" value="Glycoside hydrolase/deacetylase"/>
    <property type="match status" value="1"/>
</dbReference>
<dbReference type="EMBL" id="JAVIXS010000006">
    <property type="protein sequence ID" value="MDR4952388.1"/>
    <property type="molecule type" value="Genomic_DNA"/>
</dbReference>
<dbReference type="Pfam" id="PF23019">
    <property type="entry name" value="DUF7033"/>
    <property type="match status" value="1"/>
</dbReference>
<feature type="domain" description="DUF7033" evidence="1">
    <location>
        <begin position="103"/>
        <end position="189"/>
    </location>
</feature>
<dbReference type="InterPro" id="IPR054297">
    <property type="entry name" value="DUF7033"/>
</dbReference>